<evidence type="ECO:0000256" key="1">
    <source>
        <dbReference type="SAM" id="SignalP"/>
    </source>
</evidence>
<evidence type="ECO:0008006" key="4">
    <source>
        <dbReference type="Google" id="ProtNLM"/>
    </source>
</evidence>
<dbReference type="EMBL" id="JABSNO010000020">
    <property type="protein sequence ID" value="NRS93403.1"/>
    <property type="molecule type" value="Genomic_DNA"/>
</dbReference>
<comment type="caution">
    <text evidence="2">The sequence shown here is derived from an EMBL/GenBank/DDBJ whole genome shotgun (WGS) entry which is preliminary data.</text>
</comment>
<protein>
    <recommendedName>
        <fullName evidence="4">Carboxypeptidase-like protein</fullName>
    </recommendedName>
</protein>
<gene>
    <name evidence="2" type="ORF">HNQ03_002492</name>
</gene>
<dbReference type="RefSeq" id="WP_173779966.1">
    <property type="nucleotide sequence ID" value="NZ_JABSNO010000020.1"/>
</dbReference>
<evidence type="ECO:0000313" key="2">
    <source>
        <dbReference type="EMBL" id="NRS93403.1"/>
    </source>
</evidence>
<reference evidence="2" key="1">
    <citation type="submission" date="2020-05" db="EMBL/GenBank/DDBJ databases">
        <title>Genomic Encyclopedia of Type Strains, Phase IV (KMG-V): Genome sequencing to study the core and pangenomes of soil and plant-associated prokaryotes.</title>
        <authorList>
            <person name="Whitman W."/>
        </authorList>
    </citation>
    <scope>NUCLEOTIDE SEQUENCE</scope>
    <source>
        <strain evidence="2">16F</strain>
    </source>
</reference>
<keyword evidence="3" id="KW-1185">Reference proteome</keyword>
<dbReference type="AlphaFoldDB" id="A0A8J8G8J2"/>
<feature type="signal peptide" evidence="1">
    <location>
        <begin position="1"/>
        <end position="21"/>
    </location>
</feature>
<keyword evidence="1" id="KW-0732">Signal</keyword>
<name>A0A8J8G8J2_9FLAO</name>
<evidence type="ECO:0000313" key="3">
    <source>
        <dbReference type="Proteomes" id="UP000610746"/>
    </source>
</evidence>
<feature type="chain" id="PRO_5035244484" description="Carboxypeptidase-like protein" evidence="1">
    <location>
        <begin position="22"/>
        <end position="335"/>
    </location>
</feature>
<accession>A0A8J8G8J2</accession>
<sequence>MKYFLLLLFFSATTTTTTFFAQTLTKRLVVDMETRKIIPDARVIFEDQIYYSNDEGNVLLPSNAKDFEISLSGYVTQIINNFQPIIALKPAYSDIVEVKIINIDVKKIFKDVIKHYDDIYYDKSAMYDVTYSQRTFEDNEMRQLMIADGKFWSRNGEYNFKDGSKSNYDKFVQLQIDDLRYLKKVDYLFKGRAKTSIAPHDNIGNMFLSYHLSRIFGFMNSKDAVVRGRLLYENSEEQEIYFRIKLTTNSEYSGKIIFNKKDKAITYLEHNFLQSNSALQNVEDENGVKFLYQAGDGNFIYDFYKVGSKYVPARISVKSDGFKYITSSKDYIVSA</sequence>
<proteinExistence type="predicted"/>
<dbReference type="Proteomes" id="UP000610746">
    <property type="component" value="Unassembled WGS sequence"/>
</dbReference>
<organism evidence="2 3">
    <name type="scientific">Frigoriflavimonas asaccharolytica</name>
    <dbReference type="NCBI Taxonomy" id="2735899"/>
    <lineage>
        <taxon>Bacteria</taxon>
        <taxon>Pseudomonadati</taxon>
        <taxon>Bacteroidota</taxon>
        <taxon>Flavobacteriia</taxon>
        <taxon>Flavobacteriales</taxon>
        <taxon>Weeksellaceae</taxon>
        <taxon>Frigoriflavimonas</taxon>
    </lineage>
</organism>